<name>A0ABN2PXP1_9PSEU</name>
<dbReference type="EMBL" id="BAAANN010000001">
    <property type="protein sequence ID" value="GAA1937942.1"/>
    <property type="molecule type" value="Genomic_DNA"/>
</dbReference>
<comment type="caution">
    <text evidence="1">The sequence shown here is derived from an EMBL/GenBank/DDBJ whole genome shotgun (WGS) entry which is preliminary data.</text>
</comment>
<protein>
    <submittedName>
        <fullName evidence="1">Uncharacterized protein</fullName>
    </submittedName>
</protein>
<evidence type="ECO:0000313" key="2">
    <source>
        <dbReference type="Proteomes" id="UP001501116"/>
    </source>
</evidence>
<sequence>MTPGAACRVSTPDARRAVLATFHNPHWTAPVCDAPGLLRHRRHDCEIRVRASDSVVCYVAFHADTEPARPHPGCRRAAPARRRRRGGVGTLWPTTWRELRARLRATGCELARRGKHWRVELPGGQTYTLPCTASDHRSLRNAAHELAGLGVDLRRPSQQRQRRAAG</sequence>
<evidence type="ECO:0000313" key="1">
    <source>
        <dbReference type="EMBL" id="GAA1937942.1"/>
    </source>
</evidence>
<proteinExistence type="predicted"/>
<gene>
    <name evidence="1" type="ORF">GCM10009754_01200</name>
</gene>
<keyword evidence="2" id="KW-1185">Reference proteome</keyword>
<reference evidence="1 2" key="1">
    <citation type="journal article" date="2019" name="Int. J. Syst. Evol. Microbiol.">
        <title>The Global Catalogue of Microorganisms (GCM) 10K type strain sequencing project: providing services to taxonomists for standard genome sequencing and annotation.</title>
        <authorList>
            <consortium name="The Broad Institute Genomics Platform"/>
            <consortium name="The Broad Institute Genome Sequencing Center for Infectious Disease"/>
            <person name="Wu L."/>
            <person name="Ma J."/>
        </authorList>
    </citation>
    <scope>NUCLEOTIDE SEQUENCE [LARGE SCALE GENOMIC DNA]</scope>
    <source>
        <strain evidence="1 2">JCM 14545</strain>
    </source>
</reference>
<accession>A0ABN2PXP1</accession>
<organism evidence="1 2">
    <name type="scientific">Amycolatopsis minnesotensis</name>
    <dbReference type="NCBI Taxonomy" id="337894"/>
    <lineage>
        <taxon>Bacteria</taxon>
        <taxon>Bacillati</taxon>
        <taxon>Actinomycetota</taxon>
        <taxon>Actinomycetes</taxon>
        <taxon>Pseudonocardiales</taxon>
        <taxon>Pseudonocardiaceae</taxon>
        <taxon>Amycolatopsis</taxon>
    </lineage>
</organism>
<dbReference type="Proteomes" id="UP001501116">
    <property type="component" value="Unassembled WGS sequence"/>
</dbReference>